<protein>
    <submittedName>
        <fullName evidence="2">Membrane protein</fullName>
    </submittedName>
</protein>
<reference evidence="2 3" key="1">
    <citation type="journal article" date="2015" name="Genome Announc.">
        <title>Expanding the biotechnology potential of lactobacilli through comparative genomics of 213 strains and associated genera.</title>
        <authorList>
            <person name="Sun Z."/>
            <person name="Harris H.M."/>
            <person name="McCann A."/>
            <person name="Guo C."/>
            <person name="Argimon S."/>
            <person name="Zhang W."/>
            <person name="Yang X."/>
            <person name="Jeffery I.B."/>
            <person name="Cooney J.C."/>
            <person name="Kagawa T.F."/>
            <person name="Liu W."/>
            <person name="Song Y."/>
            <person name="Salvetti E."/>
            <person name="Wrobel A."/>
            <person name="Rasinkangas P."/>
            <person name="Parkhill J."/>
            <person name="Rea M.C."/>
            <person name="O'Sullivan O."/>
            <person name="Ritari J."/>
            <person name="Douillard F.P."/>
            <person name="Paul Ross R."/>
            <person name="Yang R."/>
            <person name="Briner A.E."/>
            <person name="Felis G.E."/>
            <person name="de Vos W.M."/>
            <person name="Barrangou R."/>
            <person name="Klaenhammer T.R."/>
            <person name="Caufield P.W."/>
            <person name="Cui Y."/>
            <person name="Zhang H."/>
            <person name="O'Toole P.W."/>
        </authorList>
    </citation>
    <scope>NUCLEOTIDE SEQUENCE [LARGE SCALE GENOMIC DNA]</scope>
    <source>
        <strain evidence="2 3">DSM 18527</strain>
    </source>
</reference>
<feature type="transmembrane region" description="Helical" evidence="1">
    <location>
        <begin position="204"/>
        <end position="227"/>
    </location>
</feature>
<gene>
    <name evidence="2" type="ORF">FC83_GL000608</name>
</gene>
<dbReference type="AlphaFoldDB" id="A0A0R1XU61"/>
<feature type="transmembrane region" description="Helical" evidence="1">
    <location>
        <begin position="392"/>
        <end position="409"/>
    </location>
</feature>
<keyword evidence="1" id="KW-0812">Transmembrane</keyword>
<dbReference type="Proteomes" id="UP000051236">
    <property type="component" value="Unassembled WGS sequence"/>
</dbReference>
<evidence type="ECO:0000313" key="2">
    <source>
        <dbReference type="EMBL" id="KRM31547.1"/>
    </source>
</evidence>
<comment type="caution">
    <text evidence="2">The sequence shown here is derived from an EMBL/GenBank/DDBJ whole genome shotgun (WGS) entry which is preliminary data.</text>
</comment>
<keyword evidence="1" id="KW-0472">Membrane</keyword>
<evidence type="ECO:0000256" key="1">
    <source>
        <dbReference type="SAM" id="Phobius"/>
    </source>
</evidence>
<feature type="transmembrane region" description="Helical" evidence="1">
    <location>
        <begin position="28"/>
        <end position="45"/>
    </location>
</feature>
<feature type="transmembrane region" description="Helical" evidence="1">
    <location>
        <begin position="328"/>
        <end position="346"/>
    </location>
</feature>
<sequence>MLLNSVMGVSVLGATGKFERLFLRYQRLIINISFILLAIIFAWPIMGNPNVVAAGDDSLFHLSRIYSLAQSLGSGQFLPGYDFMAFHSVGTAMNLFYPYVTTALPIVLLKYVLGHWASAIGLYYIGITCVTLVVTYRCTLALTTNRLAAFIFSVCYNFSIYRIDVAYPRFDLGELVVFLALPLALIGFELMLQKHDYDKWTWLVFGFSLMLYAHLLSALLVALLLGLRLAFGWRQVTKDLGVNLCKAFIWSILIGSYQLITLLEQCVAQPLHSIYTGGLLTILKDPAELLSNSINNSIYVYTIGLLGAVGLGLIVTNFDKLTYNGVNYGIWACFGIGAFILTSKLFPWRYLVHTPAAIIQYPYRLSLFATFFLIMVGSVVLAQLIGNYSPTKIVPMLSLLLLILVLFARSNADVLHKTKLVLGPRAATTFQLQHYKDGGTDDYLPQRAKHQLPKLWARRFYINDHATTFKIKADPRAFTTTVKTAKPDTLVDLPILYYVGAKISTATGKPPVTPLISNRGTVAITLPKAEVHRLQVTYQPTIKRQISAAVALISLGSFCLQGHFPAFKKFLT</sequence>
<dbReference type="eggNOG" id="COG5617">
    <property type="taxonomic scope" value="Bacteria"/>
</dbReference>
<dbReference type="EMBL" id="AZGA01000077">
    <property type="protein sequence ID" value="KRM31547.1"/>
    <property type="molecule type" value="Genomic_DNA"/>
</dbReference>
<keyword evidence="1" id="KW-1133">Transmembrane helix</keyword>
<proteinExistence type="predicted"/>
<feature type="transmembrane region" description="Helical" evidence="1">
    <location>
        <begin position="96"/>
        <end position="114"/>
    </location>
</feature>
<feature type="transmembrane region" description="Helical" evidence="1">
    <location>
        <begin position="298"/>
        <end position="316"/>
    </location>
</feature>
<feature type="transmembrane region" description="Helical" evidence="1">
    <location>
        <begin position="120"/>
        <end position="140"/>
    </location>
</feature>
<feature type="transmembrane region" description="Helical" evidence="1">
    <location>
        <begin position="175"/>
        <end position="192"/>
    </location>
</feature>
<dbReference type="PATRIC" id="fig|1423734.3.peg.614"/>
<dbReference type="STRING" id="1423734.FC83_GL000608"/>
<accession>A0A0R1XU61</accession>
<keyword evidence="3" id="KW-1185">Reference proteome</keyword>
<name>A0A0R1XU61_9LACO</name>
<organism evidence="2 3">
    <name type="scientific">Agrilactobacillus composti DSM 18527 = JCM 14202</name>
    <dbReference type="NCBI Taxonomy" id="1423734"/>
    <lineage>
        <taxon>Bacteria</taxon>
        <taxon>Bacillati</taxon>
        <taxon>Bacillota</taxon>
        <taxon>Bacilli</taxon>
        <taxon>Lactobacillales</taxon>
        <taxon>Lactobacillaceae</taxon>
        <taxon>Agrilactobacillus</taxon>
    </lineage>
</organism>
<feature type="transmembrane region" description="Helical" evidence="1">
    <location>
        <begin position="367"/>
        <end position="386"/>
    </location>
</feature>
<evidence type="ECO:0000313" key="3">
    <source>
        <dbReference type="Proteomes" id="UP000051236"/>
    </source>
</evidence>
<feature type="transmembrane region" description="Helical" evidence="1">
    <location>
        <begin position="147"/>
        <end position="163"/>
    </location>
</feature>